<evidence type="ECO:0000313" key="2">
    <source>
        <dbReference type="EMBL" id="MDF2261090.1"/>
    </source>
</evidence>
<proteinExistence type="predicted"/>
<dbReference type="Proteomes" id="UP001220022">
    <property type="component" value="Unassembled WGS sequence"/>
</dbReference>
<name>A0ABT5ZDG7_9ACTN</name>
<organism evidence="2 3">
    <name type="scientific">Streptantibioticus ferralitis</name>
    <dbReference type="NCBI Taxonomy" id="236510"/>
    <lineage>
        <taxon>Bacteria</taxon>
        <taxon>Bacillati</taxon>
        <taxon>Actinomycetota</taxon>
        <taxon>Actinomycetes</taxon>
        <taxon>Kitasatosporales</taxon>
        <taxon>Streptomycetaceae</taxon>
        <taxon>Streptantibioticus</taxon>
    </lineage>
</organism>
<accession>A0ABT5ZDG7</accession>
<reference evidence="2 3" key="1">
    <citation type="submission" date="2023-03" db="EMBL/GenBank/DDBJ databases">
        <title>Draft genome sequence of type strain Streptomyces ferralitis JCM 14344.</title>
        <authorList>
            <person name="Klaysubun C."/>
            <person name="Duangmal K."/>
        </authorList>
    </citation>
    <scope>NUCLEOTIDE SEQUENCE [LARGE SCALE GENOMIC DNA]</scope>
    <source>
        <strain evidence="2 3">JCM 14344</strain>
    </source>
</reference>
<comment type="caution">
    <text evidence="2">The sequence shown here is derived from an EMBL/GenBank/DDBJ whole genome shotgun (WGS) entry which is preliminary data.</text>
</comment>
<protein>
    <submittedName>
        <fullName evidence="2">Uncharacterized protein</fullName>
    </submittedName>
</protein>
<keyword evidence="3" id="KW-1185">Reference proteome</keyword>
<gene>
    <name evidence="2" type="ORF">P2L57_36835</name>
</gene>
<feature type="compositionally biased region" description="Basic and acidic residues" evidence="1">
    <location>
        <begin position="40"/>
        <end position="51"/>
    </location>
</feature>
<feature type="region of interest" description="Disordered" evidence="1">
    <location>
        <begin position="1"/>
        <end position="51"/>
    </location>
</feature>
<evidence type="ECO:0000256" key="1">
    <source>
        <dbReference type="SAM" id="MobiDB-lite"/>
    </source>
</evidence>
<evidence type="ECO:0000313" key="3">
    <source>
        <dbReference type="Proteomes" id="UP001220022"/>
    </source>
</evidence>
<dbReference type="EMBL" id="JARHTQ010000047">
    <property type="protein sequence ID" value="MDF2261090.1"/>
    <property type="molecule type" value="Genomic_DNA"/>
</dbReference>
<dbReference type="RefSeq" id="WP_275822343.1">
    <property type="nucleotide sequence ID" value="NZ_BAAANM010000043.1"/>
</dbReference>
<sequence>MQKSLAWQGNRKVPVDKGKSLVPQGVLAEQNPTGLGETEEGTHGDHPVRRGADGAAEVVAVMLSGWAGFNETSIDEVAAVLDLAEALPKGAHQVIRVGESGVGLAAASQR</sequence>